<gene>
    <name evidence="10" type="primary">hisJ</name>
    <name evidence="10" type="ORF">KHA94_15720</name>
</gene>
<evidence type="ECO:0000256" key="4">
    <source>
        <dbReference type="ARBA" id="ARBA00022605"/>
    </source>
</evidence>
<dbReference type="PANTHER" id="PTHR21039">
    <property type="entry name" value="HISTIDINOL PHOSPHATASE-RELATED"/>
    <property type="match status" value="1"/>
</dbReference>
<reference evidence="10 11" key="1">
    <citation type="submission" date="2021-05" db="EMBL/GenBank/DDBJ databases">
        <title>Novel Bacillus species.</title>
        <authorList>
            <person name="Liu G."/>
        </authorList>
    </citation>
    <scope>NUCLEOTIDE SEQUENCE [LARGE SCALE GENOMIC DNA]</scope>
    <source>
        <strain evidence="10 11">FJAT-49705</strain>
    </source>
</reference>
<dbReference type="EC" id="3.1.3.15" evidence="3 8"/>
<organism evidence="10 11">
    <name type="scientific">Cytobacillus citreus</name>
    <dbReference type="NCBI Taxonomy" id="2833586"/>
    <lineage>
        <taxon>Bacteria</taxon>
        <taxon>Bacillati</taxon>
        <taxon>Bacillota</taxon>
        <taxon>Bacilli</taxon>
        <taxon>Bacillales</taxon>
        <taxon>Bacillaceae</taxon>
        <taxon>Cytobacillus</taxon>
    </lineage>
</organism>
<dbReference type="NCBIfam" id="NF005996">
    <property type="entry name" value="PRK08123.1"/>
    <property type="match status" value="1"/>
</dbReference>
<comment type="pathway">
    <text evidence="1 8">Amino-acid biosynthesis; L-histidine biosynthesis; L-histidine from 5-phospho-alpha-D-ribose 1-diphosphate: step 8/9.</text>
</comment>
<evidence type="ECO:0000256" key="6">
    <source>
        <dbReference type="ARBA" id="ARBA00023102"/>
    </source>
</evidence>
<comment type="catalytic activity">
    <reaction evidence="7 8">
        <text>L-histidinol phosphate + H2O = L-histidinol + phosphate</text>
        <dbReference type="Rhea" id="RHEA:14465"/>
        <dbReference type="ChEBI" id="CHEBI:15377"/>
        <dbReference type="ChEBI" id="CHEBI:43474"/>
        <dbReference type="ChEBI" id="CHEBI:57699"/>
        <dbReference type="ChEBI" id="CHEBI:57980"/>
        <dbReference type="EC" id="3.1.3.15"/>
    </reaction>
</comment>
<dbReference type="SUPFAM" id="SSF89550">
    <property type="entry name" value="PHP domain-like"/>
    <property type="match status" value="1"/>
</dbReference>
<dbReference type="InterPro" id="IPR004013">
    <property type="entry name" value="PHP_dom"/>
</dbReference>
<evidence type="ECO:0000259" key="9">
    <source>
        <dbReference type="Pfam" id="PF02811"/>
    </source>
</evidence>
<dbReference type="Proteomes" id="UP000681027">
    <property type="component" value="Unassembled WGS sequence"/>
</dbReference>
<protein>
    <recommendedName>
        <fullName evidence="3 8">Histidinol-phosphatase</fullName>
        <shortName evidence="8">HolPase</shortName>
        <ecNumber evidence="3 8">3.1.3.15</ecNumber>
    </recommendedName>
</protein>
<dbReference type="Gene3D" id="3.20.20.140">
    <property type="entry name" value="Metal-dependent hydrolases"/>
    <property type="match status" value="1"/>
</dbReference>
<keyword evidence="4 8" id="KW-0028">Amino-acid biosynthesis</keyword>
<evidence type="ECO:0000313" key="11">
    <source>
        <dbReference type="Proteomes" id="UP000681027"/>
    </source>
</evidence>
<sequence>MIKDGHIHTSFCPHGTQDSLEGYVEKAIELGFKEISFTEHAPLPEGFQDPTPAKDSAMKMEDLGFYFEEISRVKSIYKEKIKINTGLEVDFIEGFERETANFLNQFGHQLDDSLLSVHFLMYDSEYECLDYSPESFGVMIQKYGSINEVYSVYFKTLLQSIHCELGPFKPKRIGHITLVNKFQKKFPAEKDYTPEILDVLSAIQKKGYEIDYNGAGYSKPLCKEPYPPNWVVKEAMHRGINLVYGSDAHQIKELGQGKHTMLF</sequence>
<comment type="similarity">
    <text evidence="2 8">Belongs to the PHP hydrolase family. HisK subfamily.</text>
</comment>
<accession>A0ABS5NUY9</accession>
<evidence type="ECO:0000256" key="2">
    <source>
        <dbReference type="ARBA" id="ARBA00009152"/>
    </source>
</evidence>
<feature type="domain" description="PHP" evidence="9">
    <location>
        <begin position="4"/>
        <end position="213"/>
    </location>
</feature>
<keyword evidence="5 8" id="KW-0378">Hydrolase</keyword>
<dbReference type="PANTHER" id="PTHR21039:SF0">
    <property type="entry name" value="HISTIDINOL-PHOSPHATASE"/>
    <property type="match status" value="1"/>
</dbReference>
<dbReference type="InterPro" id="IPR010140">
    <property type="entry name" value="Histidinol_P_phosphatase_HisJ"/>
</dbReference>
<evidence type="ECO:0000256" key="3">
    <source>
        <dbReference type="ARBA" id="ARBA00013085"/>
    </source>
</evidence>
<keyword evidence="11" id="KW-1185">Reference proteome</keyword>
<dbReference type="NCBIfam" id="TIGR01856">
    <property type="entry name" value="hisJ_fam"/>
    <property type="match status" value="1"/>
</dbReference>
<dbReference type="RefSeq" id="WP_213103059.1">
    <property type="nucleotide sequence ID" value="NZ_JAGYPM010000003.1"/>
</dbReference>
<evidence type="ECO:0000256" key="5">
    <source>
        <dbReference type="ARBA" id="ARBA00022801"/>
    </source>
</evidence>
<name>A0ABS5NUY9_9BACI</name>
<evidence type="ECO:0000313" key="10">
    <source>
        <dbReference type="EMBL" id="MBS4191638.1"/>
    </source>
</evidence>
<evidence type="ECO:0000256" key="7">
    <source>
        <dbReference type="ARBA" id="ARBA00049158"/>
    </source>
</evidence>
<comment type="caution">
    <text evidence="10">The sequence shown here is derived from an EMBL/GenBank/DDBJ whole genome shotgun (WGS) entry which is preliminary data.</text>
</comment>
<evidence type="ECO:0000256" key="8">
    <source>
        <dbReference type="RuleBase" id="RU366003"/>
    </source>
</evidence>
<keyword evidence="6 8" id="KW-0368">Histidine biosynthesis</keyword>
<proteinExistence type="inferred from homology"/>
<evidence type="ECO:0000256" key="1">
    <source>
        <dbReference type="ARBA" id="ARBA00004970"/>
    </source>
</evidence>
<dbReference type="Pfam" id="PF02811">
    <property type="entry name" value="PHP"/>
    <property type="match status" value="1"/>
</dbReference>
<dbReference type="GO" id="GO:0004401">
    <property type="term" value="F:histidinol-phosphatase activity"/>
    <property type="evidence" value="ECO:0007669"/>
    <property type="project" value="UniProtKB-EC"/>
</dbReference>
<dbReference type="InterPro" id="IPR016195">
    <property type="entry name" value="Pol/histidinol_Pase-like"/>
</dbReference>
<dbReference type="CDD" id="cd12110">
    <property type="entry name" value="PHP_HisPPase_Hisj_like"/>
    <property type="match status" value="1"/>
</dbReference>
<dbReference type="EMBL" id="JAGYPM010000003">
    <property type="protein sequence ID" value="MBS4191638.1"/>
    <property type="molecule type" value="Genomic_DNA"/>
</dbReference>